<name>A0A6J7GHU0_9ZZZZ</name>
<evidence type="ECO:0000313" key="1">
    <source>
        <dbReference type="EMBL" id="CAB4902909.1"/>
    </source>
</evidence>
<dbReference type="AlphaFoldDB" id="A0A6J7GHU0"/>
<sequence>MKSFGQSATRNIFHSHEVSVITTTPVVHAHDVGVIEIGCRLCFATESFDEGRVGCVFGEEHFDRNEAIEQDVACQVDVGHATATDALLHFVTIVQYHCAVVRHNSSQATEVDDLETVAPAQSRFSRGSLRKCDVENFLGNWSGQGSAGSFTDFGSGPFEHHSNGIFRGFSRSKGNDPGV</sequence>
<reference evidence="1" key="1">
    <citation type="submission" date="2020-05" db="EMBL/GenBank/DDBJ databases">
        <authorList>
            <person name="Chiriac C."/>
            <person name="Salcher M."/>
            <person name="Ghai R."/>
            <person name="Kavagutti S V."/>
        </authorList>
    </citation>
    <scope>NUCLEOTIDE SEQUENCE</scope>
</reference>
<dbReference type="EMBL" id="CAFBMF010000062">
    <property type="protein sequence ID" value="CAB4902909.1"/>
    <property type="molecule type" value="Genomic_DNA"/>
</dbReference>
<proteinExistence type="predicted"/>
<evidence type="ECO:0000313" key="2">
    <source>
        <dbReference type="EMBL" id="CAB5031394.1"/>
    </source>
</evidence>
<protein>
    <submittedName>
        <fullName evidence="1">Unannotated protein</fullName>
    </submittedName>
</protein>
<gene>
    <name evidence="1" type="ORF">UFOPK3494_01033</name>
    <name evidence="2" type="ORF">UFOPK4134_01023</name>
</gene>
<organism evidence="1">
    <name type="scientific">freshwater metagenome</name>
    <dbReference type="NCBI Taxonomy" id="449393"/>
    <lineage>
        <taxon>unclassified sequences</taxon>
        <taxon>metagenomes</taxon>
        <taxon>ecological metagenomes</taxon>
    </lineage>
</organism>
<accession>A0A6J7GHU0</accession>
<dbReference type="EMBL" id="CAFBPS010000073">
    <property type="protein sequence ID" value="CAB5031394.1"/>
    <property type="molecule type" value="Genomic_DNA"/>
</dbReference>